<reference evidence="2 3" key="1">
    <citation type="submission" date="2006-08" db="EMBL/GenBank/DDBJ databases">
        <title>Complete sequence of Maricaulis maris MCS10.</title>
        <authorList>
            <consortium name="US DOE Joint Genome Institute"/>
            <person name="Copeland A."/>
            <person name="Lucas S."/>
            <person name="Lapidus A."/>
            <person name="Barry K."/>
            <person name="Detter J.C."/>
            <person name="Glavina del Rio T."/>
            <person name="Hammon N."/>
            <person name="Israni S."/>
            <person name="Dalin E."/>
            <person name="Tice H."/>
            <person name="Pitluck S."/>
            <person name="Saunders E."/>
            <person name="Brettin T."/>
            <person name="Bruce D."/>
            <person name="Han C."/>
            <person name="Tapia R."/>
            <person name="Gilna P."/>
            <person name="Schmutz J."/>
            <person name="Larimer F."/>
            <person name="Land M."/>
            <person name="Hauser L."/>
            <person name="Kyrpides N."/>
            <person name="Mikhailova N."/>
            <person name="Viollier P."/>
            <person name="Stephens C."/>
            <person name="Richardson P."/>
        </authorList>
    </citation>
    <scope>NUCLEOTIDE SEQUENCE [LARGE SCALE GENOMIC DNA]</scope>
    <source>
        <strain evidence="2 3">MCS10</strain>
    </source>
</reference>
<dbReference type="STRING" id="394221.Mmar10_2506"/>
<feature type="compositionally biased region" description="Polar residues" evidence="1">
    <location>
        <begin position="1"/>
        <end position="11"/>
    </location>
</feature>
<sequence length="314" mass="34706">MTTTIPTTRKSGIQAGRSPARAKRDDRPERADRDPGAKVVRVKRPPEAQACPVILASPHSGREYDAELSASTRLSVDLLRRSEDAYVDQLIDYAPEYGATLVCAEFPRVFVDVNRAAGEVDPGMFADRIPVGEIAPSRRALSGLGVIPRIGAEGRTLYRRRMRFAEARARLERYYHPYHGALQAEMARLKARFGCAVLVDMHSMPASSAGGADIVLGDRFGTSCNGLVTERMETILRELGFVTVRNNPYAGGYTTEHYGRPPDAVHAIQVEINRALYMDENRVTLTTDHTSLITKIRSFVSELTGIDWSQSLQS</sequence>
<dbReference type="eggNOG" id="COG3741">
    <property type="taxonomic scope" value="Bacteria"/>
</dbReference>
<evidence type="ECO:0000256" key="1">
    <source>
        <dbReference type="SAM" id="MobiDB-lite"/>
    </source>
</evidence>
<organism evidence="2 3">
    <name type="scientific">Maricaulis maris (strain MCS10)</name>
    <name type="common">Caulobacter maris</name>
    <dbReference type="NCBI Taxonomy" id="394221"/>
    <lineage>
        <taxon>Bacteria</taxon>
        <taxon>Pseudomonadati</taxon>
        <taxon>Pseudomonadota</taxon>
        <taxon>Alphaproteobacteria</taxon>
        <taxon>Maricaulales</taxon>
        <taxon>Maricaulaceae</taxon>
        <taxon>Maricaulis</taxon>
    </lineage>
</organism>
<dbReference type="InterPro" id="IPR007709">
    <property type="entry name" value="N-FG_amidohydro"/>
</dbReference>
<gene>
    <name evidence="2" type="ordered locus">Mmar10_2506</name>
</gene>
<feature type="compositionally biased region" description="Basic and acidic residues" evidence="1">
    <location>
        <begin position="22"/>
        <end position="36"/>
    </location>
</feature>
<dbReference type="OrthoDB" id="9802050at2"/>
<keyword evidence="3" id="KW-1185">Reference proteome</keyword>
<dbReference type="Proteomes" id="UP000001964">
    <property type="component" value="Chromosome"/>
</dbReference>
<protein>
    <submittedName>
        <fullName evidence="2">N-formylglutamate amidohydrolase</fullName>
    </submittedName>
</protein>
<keyword evidence="2" id="KW-0378">Hydrolase</keyword>
<dbReference type="EMBL" id="CP000449">
    <property type="protein sequence ID" value="ABI66792.1"/>
    <property type="molecule type" value="Genomic_DNA"/>
</dbReference>
<dbReference type="GO" id="GO:0016787">
    <property type="term" value="F:hydrolase activity"/>
    <property type="evidence" value="ECO:0007669"/>
    <property type="project" value="UniProtKB-KW"/>
</dbReference>
<proteinExistence type="predicted"/>
<dbReference type="HOGENOM" id="CLU_069318_1_0_5"/>
<accession>Q0ALQ1</accession>
<dbReference type="Pfam" id="PF05013">
    <property type="entry name" value="FGase"/>
    <property type="match status" value="1"/>
</dbReference>
<dbReference type="AlphaFoldDB" id="Q0ALQ1"/>
<evidence type="ECO:0000313" key="2">
    <source>
        <dbReference type="EMBL" id="ABI66792.1"/>
    </source>
</evidence>
<evidence type="ECO:0000313" key="3">
    <source>
        <dbReference type="Proteomes" id="UP000001964"/>
    </source>
</evidence>
<feature type="region of interest" description="Disordered" evidence="1">
    <location>
        <begin position="1"/>
        <end position="38"/>
    </location>
</feature>
<dbReference type="Gene3D" id="3.40.630.40">
    <property type="entry name" value="Zn-dependent exopeptidases"/>
    <property type="match status" value="1"/>
</dbReference>
<name>Q0ALQ1_MARMM</name>
<dbReference type="KEGG" id="mmr:Mmar10_2506"/>
<dbReference type="SUPFAM" id="SSF53187">
    <property type="entry name" value="Zn-dependent exopeptidases"/>
    <property type="match status" value="1"/>
</dbReference>